<evidence type="ECO:0000256" key="1">
    <source>
        <dbReference type="SAM" id="SignalP"/>
    </source>
</evidence>
<keyword evidence="3" id="KW-1185">Reference proteome</keyword>
<proteinExistence type="predicted"/>
<evidence type="ECO:0000313" key="2">
    <source>
        <dbReference type="EMBL" id="MCX7568689.1"/>
    </source>
</evidence>
<keyword evidence="1" id="KW-0732">Signal</keyword>
<dbReference type="PROSITE" id="PS51257">
    <property type="entry name" value="PROKAR_LIPOPROTEIN"/>
    <property type="match status" value="1"/>
</dbReference>
<dbReference type="Proteomes" id="UP001208017">
    <property type="component" value="Unassembled WGS sequence"/>
</dbReference>
<evidence type="ECO:0000313" key="3">
    <source>
        <dbReference type="Proteomes" id="UP001208017"/>
    </source>
</evidence>
<reference evidence="2 3" key="1">
    <citation type="submission" date="2022-11" db="EMBL/GenBank/DDBJ databases">
        <title>Study of microbial diversity in lake waters.</title>
        <authorList>
            <person name="Zhang J."/>
        </authorList>
    </citation>
    <scope>NUCLEOTIDE SEQUENCE [LARGE SCALE GENOMIC DNA]</scope>
    <source>
        <strain evidence="2 3">DT12</strain>
    </source>
</reference>
<sequence>MKKWIAAVAVWSVALVMAGCTGSGIEKIGKDEKQMLEQRIEENIGKKPREFQSIGIADWAPEGWAMIQEMSDDVLESLEPYGIGIAHSPVYTKIQYEKMNVYVQMGIEDPEDLVLLEIGEQLYVAKGNKKAVQRLIDWMEIQNVDPSPKILPKS</sequence>
<name>A0ABT3WVM7_9BACL</name>
<gene>
    <name evidence="2" type="ORF">OS242_01725</name>
</gene>
<feature type="chain" id="PRO_5045564307" evidence="1">
    <location>
        <begin position="19"/>
        <end position="154"/>
    </location>
</feature>
<dbReference type="RefSeq" id="WP_267149929.1">
    <property type="nucleotide sequence ID" value="NZ_JAPMLT010000001.1"/>
</dbReference>
<protein>
    <submittedName>
        <fullName evidence="2">Uncharacterized protein</fullName>
    </submittedName>
</protein>
<comment type="caution">
    <text evidence="2">The sequence shown here is derived from an EMBL/GenBank/DDBJ whole genome shotgun (WGS) entry which is preliminary data.</text>
</comment>
<organism evidence="2 3">
    <name type="scientific">Tumebacillus lacus</name>
    <dbReference type="NCBI Taxonomy" id="2995335"/>
    <lineage>
        <taxon>Bacteria</taxon>
        <taxon>Bacillati</taxon>
        <taxon>Bacillota</taxon>
        <taxon>Bacilli</taxon>
        <taxon>Bacillales</taxon>
        <taxon>Alicyclobacillaceae</taxon>
        <taxon>Tumebacillus</taxon>
    </lineage>
</organism>
<accession>A0ABT3WVM7</accession>
<feature type="signal peptide" evidence="1">
    <location>
        <begin position="1"/>
        <end position="18"/>
    </location>
</feature>
<dbReference type="EMBL" id="JAPMLT010000001">
    <property type="protein sequence ID" value="MCX7568689.1"/>
    <property type="molecule type" value="Genomic_DNA"/>
</dbReference>